<dbReference type="SMART" id="SM00642">
    <property type="entry name" value="Aamy"/>
    <property type="match status" value="1"/>
</dbReference>
<accession>A0AAW1TQH3</accession>
<feature type="compositionally biased region" description="Basic and acidic residues" evidence="6">
    <location>
        <begin position="398"/>
        <end position="415"/>
    </location>
</feature>
<evidence type="ECO:0000256" key="1">
    <source>
        <dbReference type="ARBA" id="ARBA00001657"/>
    </source>
</evidence>
<dbReference type="EMBL" id="JARQZJ010000002">
    <property type="protein sequence ID" value="KAK9870031.1"/>
    <property type="molecule type" value="Genomic_DNA"/>
</dbReference>
<evidence type="ECO:0000256" key="2">
    <source>
        <dbReference type="ARBA" id="ARBA00008061"/>
    </source>
</evidence>
<evidence type="ECO:0000256" key="4">
    <source>
        <dbReference type="ARBA" id="ARBA00023180"/>
    </source>
</evidence>
<keyword evidence="7" id="KW-0732">Signal</keyword>
<protein>
    <recommendedName>
        <fullName evidence="3">alpha-glucosidase</fullName>
        <ecNumber evidence="3">3.2.1.20</ecNumber>
    </recommendedName>
</protein>
<evidence type="ECO:0000256" key="5">
    <source>
        <dbReference type="ARBA" id="ARBA00023295"/>
    </source>
</evidence>
<dbReference type="InterPro" id="IPR017853">
    <property type="entry name" value="GH"/>
</dbReference>
<feature type="region of interest" description="Disordered" evidence="6">
    <location>
        <begin position="395"/>
        <end position="415"/>
    </location>
</feature>
<keyword evidence="10" id="KW-1185">Reference proteome</keyword>
<dbReference type="CDD" id="cd11328">
    <property type="entry name" value="AmyAc_maltase"/>
    <property type="match status" value="1"/>
</dbReference>
<dbReference type="Pfam" id="PF00128">
    <property type="entry name" value="Alpha-amylase"/>
    <property type="match status" value="1"/>
</dbReference>
<dbReference type="AlphaFoldDB" id="A0AAW1TQH3"/>
<evidence type="ECO:0000256" key="7">
    <source>
        <dbReference type="SAM" id="SignalP"/>
    </source>
</evidence>
<dbReference type="PANTHER" id="PTHR10357">
    <property type="entry name" value="ALPHA-AMYLASE FAMILY MEMBER"/>
    <property type="match status" value="1"/>
</dbReference>
<gene>
    <name evidence="9" type="ORF">WA026_006126</name>
</gene>
<dbReference type="PANTHER" id="PTHR10357:SF179">
    <property type="entry name" value="NEUTRAL AND BASIC AMINO ACID TRANSPORT PROTEIN RBAT"/>
    <property type="match status" value="1"/>
</dbReference>
<evidence type="ECO:0000256" key="3">
    <source>
        <dbReference type="ARBA" id="ARBA00012741"/>
    </source>
</evidence>
<keyword evidence="4" id="KW-0325">Glycoprotein</keyword>
<evidence type="ECO:0000256" key="6">
    <source>
        <dbReference type="SAM" id="MobiDB-lite"/>
    </source>
</evidence>
<dbReference type="FunFam" id="3.90.400.10:FF:000001">
    <property type="entry name" value="Maltase A3, isoform A"/>
    <property type="match status" value="1"/>
</dbReference>
<dbReference type="GO" id="GO:0005975">
    <property type="term" value="P:carbohydrate metabolic process"/>
    <property type="evidence" value="ECO:0007669"/>
    <property type="project" value="InterPro"/>
</dbReference>
<dbReference type="Gene3D" id="3.90.400.10">
    <property type="entry name" value="Oligo-1,6-glucosidase, Domain 2"/>
    <property type="match status" value="1"/>
</dbReference>
<organism evidence="9 10">
    <name type="scientific">Henosepilachna vigintioctopunctata</name>
    <dbReference type="NCBI Taxonomy" id="420089"/>
    <lineage>
        <taxon>Eukaryota</taxon>
        <taxon>Metazoa</taxon>
        <taxon>Ecdysozoa</taxon>
        <taxon>Arthropoda</taxon>
        <taxon>Hexapoda</taxon>
        <taxon>Insecta</taxon>
        <taxon>Pterygota</taxon>
        <taxon>Neoptera</taxon>
        <taxon>Endopterygota</taxon>
        <taxon>Coleoptera</taxon>
        <taxon>Polyphaga</taxon>
        <taxon>Cucujiformia</taxon>
        <taxon>Coccinelloidea</taxon>
        <taxon>Coccinellidae</taxon>
        <taxon>Epilachninae</taxon>
        <taxon>Epilachnini</taxon>
        <taxon>Henosepilachna</taxon>
    </lineage>
</organism>
<dbReference type="Proteomes" id="UP001431783">
    <property type="component" value="Unassembled WGS sequence"/>
</dbReference>
<comment type="catalytic activity">
    <reaction evidence="1">
        <text>Hydrolysis of terminal, non-reducing (1-&gt;4)-linked alpha-D-glucose residues with release of alpha-D-glucose.</text>
        <dbReference type="EC" id="3.2.1.20"/>
    </reaction>
</comment>
<proteinExistence type="inferred from homology"/>
<name>A0AAW1TQH3_9CUCU</name>
<keyword evidence="5" id="KW-0326">Glycosidase</keyword>
<dbReference type="SUPFAM" id="SSF51445">
    <property type="entry name" value="(Trans)glycosidases"/>
    <property type="match status" value="1"/>
</dbReference>
<dbReference type="GO" id="GO:0004558">
    <property type="term" value="F:alpha-1,4-glucosidase activity"/>
    <property type="evidence" value="ECO:0007669"/>
    <property type="project" value="UniProtKB-EC"/>
</dbReference>
<dbReference type="EC" id="3.2.1.20" evidence="3"/>
<feature type="domain" description="Glycosyl hydrolase family 13 catalytic" evidence="8">
    <location>
        <begin position="31"/>
        <end position="420"/>
    </location>
</feature>
<reference evidence="9 10" key="1">
    <citation type="submission" date="2023-03" db="EMBL/GenBank/DDBJ databases">
        <title>Genome insight into feeding habits of ladybird beetles.</title>
        <authorList>
            <person name="Li H.-S."/>
            <person name="Huang Y.-H."/>
            <person name="Pang H."/>
        </authorList>
    </citation>
    <scope>NUCLEOTIDE SEQUENCE [LARGE SCALE GENOMIC DNA]</scope>
    <source>
        <strain evidence="9">SYSU_2023b</strain>
        <tissue evidence="9">Whole body</tissue>
    </source>
</reference>
<dbReference type="InterPro" id="IPR006047">
    <property type="entry name" value="GH13_cat_dom"/>
</dbReference>
<evidence type="ECO:0000313" key="10">
    <source>
        <dbReference type="Proteomes" id="UP001431783"/>
    </source>
</evidence>
<sequence length="568" mass="65674">MCAVLLLCIQVEETSEVLADEAWWKHAVFYQIYPRSFKDSDNDGNGDLLGILDKLKHLVDAGVTGVWLSPIFKSPQKDAGYDISDYYSVDPLYGSIADLKRLIEEAHRLRLKIILDFVPNHTSNQHKWFIASENGEEYYKDFYVWVNGTSKKPPNNWISVFKDSAWKWSNKRQQWYLHQFLDVQPDLNYRNKDVRKALHQILIYYMDIGIDGFRVDAVPFFVEDKLLRNEPRTNKPNVQPNDPDYLNHIYTRDTDETFEVVYELREVVDNYTRLHGGDARILMTEAYSSLDKTQRYYGTYDGRRLGAHFSFNFYFVKINLNKTSSKEIRDYVETWINSLPKIYVSNWVIGNHDNSRAATRFGPKNVDGFNILVSLLPGIGVTYNGEEIGQEDGEVSFEESRDPSARNKSTFKQDSRDFERTPFQWDTTLNAGFNRGHRPWLPVSEKYHQTNLAAQKNSSSLTHYKIYREVLKKRQEPPAKYGDTNISAFSEDVLILKRSLGSSHIVLVFKFGGDKSPESERVYIPSIDCNIAKIALTNIDSDYSIGATLDPRTFVIKSHESLLLDITC</sequence>
<keyword evidence="5" id="KW-0378">Hydrolase</keyword>
<feature type="chain" id="PRO_5043710570" description="alpha-glucosidase" evidence="7">
    <location>
        <begin position="20"/>
        <end position="568"/>
    </location>
</feature>
<dbReference type="Gene3D" id="3.20.20.80">
    <property type="entry name" value="Glycosidases"/>
    <property type="match status" value="1"/>
</dbReference>
<dbReference type="InterPro" id="IPR045857">
    <property type="entry name" value="O16G_dom_2"/>
</dbReference>
<evidence type="ECO:0000313" key="9">
    <source>
        <dbReference type="EMBL" id="KAK9870031.1"/>
    </source>
</evidence>
<evidence type="ECO:0000259" key="8">
    <source>
        <dbReference type="SMART" id="SM00642"/>
    </source>
</evidence>
<comment type="caution">
    <text evidence="9">The sequence shown here is derived from an EMBL/GenBank/DDBJ whole genome shotgun (WGS) entry which is preliminary data.</text>
</comment>
<comment type="similarity">
    <text evidence="2">Belongs to the glycosyl hydrolase 13 family.</text>
</comment>
<feature type="signal peptide" evidence="7">
    <location>
        <begin position="1"/>
        <end position="19"/>
    </location>
</feature>